<reference evidence="2 3" key="1">
    <citation type="journal article" date="2024" name="Science">
        <title>Giant polyketide synthase enzymes in the biosynthesis of giant marine polyether toxins.</title>
        <authorList>
            <person name="Fallon T.R."/>
            <person name="Shende V.V."/>
            <person name="Wierzbicki I.H."/>
            <person name="Pendleton A.L."/>
            <person name="Watervoot N.F."/>
            <person name="Auber R.P."/>
            <person name="Gonzalez D.J."/>
            <person name="Wisecaver J.H."/>
            <person name="Moore B.S."/>
        </authorList>
    </citation>
    <scope>NUCLEOTIDE SEQUENCE [LARGE SCALE GENOMIC DNA]</scope>
    <source>
        <strain evidence="2 3">12B1</strain>
    </source>
</reference>
<proteinExistence type="predicted"/>
<evidence type="ECO:0000256" key="1">
    <source>
        <dbReference type="SAM" id="Phobius"/>
    </source>
</evidence>
<feature type="transmembrane region" description="Helical" evidence="1">
    <location>
        <begin position="463"/>
        <end position="487"/>
    </location>
</feature>
<keyword evidence="3" id="KW-1185">Reference proteome</keyword>
<sequence>MGRLLDSRKPLCIGSRGRSSLAYRTGRSTSLVISTAILLAHLFFGYAQWCGQQTDCDQGSGDSCIQGGQLSIGAGGLFRGQVTAHVDFSAQELLALVEAAAESLSCPALIDCPQGKHTPVKLQANITNVCTVLECGGGTMDQTIFHHSYWFSISKMWMQDASSNHTGFYPARPAAGALFGFSFVWPHLKLLLMHLAFYLPLTAHTRRNGNYWLAFWGKWSLADALVMCCLIGLFNLTIDMDLVDVWNYFHRDIDALCHSECTRLLNSTAGSPSLDCNHTCATLSSVLRLAAFNHAALPSSDIFVNLRVSGLIAMYAFCAAVLISLTTGVLIENLDEERREEEATPPPPPLEAPLAAREFEGVGTLLSTAAEDEPPPPLVRRVSLLTRVHARDGGSSRSWLLVHTVLVSAQFILAVCALYFPIFTRNVGGGIGYALQDRGIDFNGHFSMFQLAWLAGQAGGPDYFMAGTCFVFLVVGPLLRPITQLWLMWVPMSIEAQKGLHRASRHISIFYAFEVMLLAVPLLNLAFGPMTNSFLSPGNFKPCGPLQEQYNTPDECLEINVNAASGYYFTVAAYSVYLMSGVDGSPTHKFLHRSLYPEDRTPPSC</sequence>
<dbReference type="Proteomes" id="UP001515480">
    <property type="component" value="Unassembled WGS sequence"/>
</dbReference>
<feature type="transmembrane region" description="Helical" evidence="1">
    <location>
        <begin position="508"/>
        <end position="527"/>
    </location>
</feature>
<keyword evidence="1" id="KW-0812">Transmembrane</keyword>
<comment type="caution">
    <text evidence="2">The sequence shown here is derived from an EMBL/GenBank/DDBJ whole genome shotgun (WGS) entry which is preliminary data.</text>
</comment>
<protein>
    <recommendedName>
        <fullName evidence="4">TMC domain-containing protein</fullName>
    </recommendedName>
</protein>
<feature type="transmembrane region" description="Helical" evidence="1">
    <location>
        <begin position="178"/>
        <end position="199"/>
    </location>
</feature>
<keyword evidence="1" id="KW-0472">Membrane</keyword>
<feature type="transmembrane region" description="Helical" evidence="1">
    <location>
        <begin position="312"/>
        <end position="331"/>
    </location>
</feature>
<organism evidence="2 3">
    <name type="scientific">Prymnesium parvum</name>
    <name type="common">Toxic golden alga</name>
    <dbReference type="NCBI Taxonomy" id="97485"/>
    <lineage>
        <taxon>Eukaryota</taxon>
        <taxon>Haptista</taxon>
        <taxon>Haptophyta</taxon>
        <taxon>Prymnesiophyceae</taxon>
        <taxon>Prymnesiales</taxon>
        <taxon>Prymnesiaceae</taxon>
        <taxon>Prymnesium</taxon>
    </lineage>
</organism>
<evidence type="ECO:0008006" key="4">
    <source>
        <dbReference type="Google" id="ProtNLM"/>
    </source>
</evidence>
<feature type="transmembrane region" description="Helical" evidence="1">
    <location>
        <begin position="399"/>
        <end position="420"/>
    </location>
</feature>
<evidence type="ECO:0000313" key="2">
    <source>
        <dbReference type="EMBL" id="KAL1515143.1"/>
    </source>
</evidence>
<keyword evidence="1" id="KW-1133">Transmembrane helix</keyword>
<dbReference type="PANTHER" id="PTHR34730:SF1">
    <property type="entry name" value="PARAQUAT-INDUCIBLE PROTEIN A"/>
    <property type="match status" value="1"/>
</dbReference>
<dbReference type="AlphaFoldDB" id="A0AB34J6Y5"/>
<dbReference type="PANTHER" id="PTHR34730">
    <property type="entry name" value="UNNAMED PRODUCT"/>
    <property type="match status" value="1"/>
</dbReference>
<accession>A0AB34J6Y5</accession>
<dbReference type="EMBL" id="JBGBPQ010000012">
    <property type="protein sequence ID" value="KAL1515143.1"/>
    <property type="molecule type" value="Genomic_DNA"/>
</dbReference>
<evidence type="ECO:0000313" key="3">
    <source>
        <dbReference type="Proteomes" id="UP001515480"/>
    </source>
</evidence>
<name>A0AB34J6Y5_PRYPA</name>
<feature type="transmembrane region" description="Helical" evidence="1">
    <location>
        <begin position="211"/>
        <end position="234"/>
    </location>
</feature>
<gene>
    <name evidence="2" type="ORF">AB1Y20_004204</name>
</gene>